<dbReference type="RefSeq" id="XP_003109545.2">
    <property type="nucleotide sequence ID" value="XM_003109497.2"/>
</dbReference>
<dbReference type="InterPro" id="IPR020635">
    <property type="entry name" value="Tyr_kinase_cat_dom"/>
</dbReference>
<evidence type="ECO:0000256" key="11">
    <source>
        <dbReference type="ARBA" id="ARBA00023137"/>
    </source>
</evidence>
<feature type="region of interest" description="Disordered" evidence="21">
    <location>
        <begin position="1190"/>
        <end position="1215"/>
    </location>
</feature>
<dbReference type="InterPro" id="IPR001245">
    <property type="entry name" value="Ser-Thr/Tyr_kinase_cat_dom"/>
</dbReference>
<dbReference type="Pfam" id="PF07714">
    <property type="entry name" value="PK_Tyr_Ser-Thr"/>
    <property type="match status" value="1"/>
</dbReference>
<keyword evidence="10 22" id="KW-0472">Membrane</keyword>
<keyword evidence="6 18" id="KW-0547">Nucleotide-binding</keyword>
<reference evidence="26 27" key="1">
    <citation type="submission" date="2019-12" db="EMBL/GenBank/DDBJ databases">
        <title>Chromosome-level assembly of the Caenorhabditis remanei genome.</title>
        <authorList>
            <person name="Teterina A.A."/>
            <person name="Willis J.H."/>
            <person name="Phillips P.C."/>
        </authorList>
    </citation>
    <scope>NUCLEOTIDE SEQUENCE [LARGE SCALE GENOMIC DNA]</scope>
    <source>
        <strain evidence="26 27">PX506</strain>
        <tissue evidence="26">Whole organism</tissue>
    </source>
</reference>
<dbReference type="CDD" id="cd00192">
    <property type="entry name" value="PTKc"/>
    <property type="match status" value="1"/>
</dbReference>
<accession>A0A6A5FXH6</accession>
<dbReference type="Gene3D" id="2.60.40.10">
    <property type="entry name" value="Immunoglobulins"/>
    <property type="match status" value="3"/>
</dbReference>
<feature type="domain" description="Ig-like" evidence="25">
    <location>
        <begin position="669"/>
        <end position="752"/>
    </location>
</feature>
<dbReference type="InterPro" id="IPR007110">
    <property type="entry name" value="Ig-like_dom"/>
</dbReference>
<evidence type="ECO:0000256" key="5">
    <source>
        <dbReference type="ARBA" id="ARBA00022692"/>
    </source>
</evidence>
<dbReference type="Proteomes" id="UP000483820">
    <property type="component" value="Chromosome X"/>
</dbReference>
<evidence type="ECO:0000256" key="17">
    <source>
        <dbReference type="PIRSR" id="PIRSR000615-1"/>
    </source>
</evidence>
<organism evidence="26 27">
    <name type="scientific">Caenorhabditis remanei</name>
    <name type="common">Caenorhabditis vulgaris</name>
    <dbReference type="NCBI Taxonomy" id="31234"/>
    <lineage>
        <taxon>Eukaryota</taxon>
        <taxon>Metazoa</taxon>
        <taxon>Ecdysozoa</taxon>
        <taxon>Nematoda</taxon>
        <taxon>Chromadorea</taxon>
        <taxon>Rhabditida</taxon>
        <taxon>Rhabditina</taxon>
        <taxon>Rhabditomorpha</taxon>
        <taxon>Rhabditoidea</taxon>
        <taxon>Rhabditidae</taxon>
        <taxon>Peloderinae</taxon>
        <taxon>Caenorhabditis</taxon>
    </lineage>
</organism>
<keyword evidence="13" id="KW-0675">Receptor</keyword>
<dbReference type="CTD" id="9803366"/>
<keyword evidence="15" id="KW-0393">Immunoglobulin domain</keyword>
<dbReference type="KEGG" id="crq:GCK72_023687"/>
<dbReference type="InterPro" id="IPR050122">
    <property type="entry name" value="RTK"/>
</dbReference>
<dbReference type="Gene3D" id="3.30.200.20">
    <property type="entry name" value="Phosphorylase Kinase, domain 1"/>
    <property type="match status" value="1"/>
</dbReference>
<keyword evidence="14" id="KW-0325">Glycoprotein</keyword>
<keyword evidence="23" id="KW-0732">Signal</keyword>
<evidence type="ECO:0000313" key="26">
    <source>
        <dbReference type="EMBL" id="KAF1747225.1"/>
    </source>
</evidence>
<evidence type="ECO:0000256" key="16">
    <source>
        <dbReference type="ARBA" id="ARBA00051243"/>
    </source>
</evidence>
<evidence type="ECO:0000256" key="13">
    <source>
        <dbReference type="ARBA" id="ARBA00023170"/>
    </source>
</evidence>
<dbReference type="GeneID" id="9803366"/>
<dbReference type="Gene3D" id="1.10.510.10">
    <property type="entry name" value="Transferase(Phosphotransferase) domain 1"/>
    <property type="match status" value="1"/>
</dbReference>
<feature type="transmembrane region" description="Helical" evidence="22">
    <location>
        <begin position="762"/>
        <end position="783"/>
    </location>
</feature>
<comment type="caution">
    <text evidence="26">The sequence shown here is derived from an EMBL/GenBank/DDBJ whole genome shotgun (WGS) entry which is preliminary data.</text>
</comment>
<dbReference type="SMART" id="SM00219">
    <property type="entry name" value="TyrKc"/>
    <property type="match status" value="1"/>
</dbReference>
<dbReference type="AlphaFoldDB" id="A0A6A5FXH6"/>
<feature type="binding site" evidence="18 20">
    <location>
        <position position="881"/>
    </location>
    <ligand>
        <name>ATP</name>
        <dbReference type="ChEBI" id="CHEBI:30616"/>
    </ligand>
</feature>
<dbReference type="InterPro" id="IPR017441">
    <property type="entry name" value="Protein_kinase_ATP_BS"/>
</dbReference>
<evidence type="ECO:0000256" key="6">
    <source>
        <dbReference type="ARBA" id="ARBA00022741"/>
    </source>
</evidence>
<evidence type="ECO:0000256" key="3">
    <source>
        <dbReference type="ARBA" id="ARBA00022475"/>
    </source>
</evidence>
<evidence type="ECO:0000256" key="9">
    <source>
        <dbReference type="ARBA" id="ARBA00022989"/>
    </source>
</evidence>
<evidence type="ECO:0000259" key="24">
    <source>
        <dbReference type="PROSITE" id="PS50011"/>
    </source>
</evidence>
<evidence type="ECO:0000256" key="1">
    <source>
        <dbReference type="ARBA" id="ARBA00004162"/>
    </source>
</evidence>
<evidence type="ECO:0000256" key="12">
    <source>
        <dbReference type="ARBA" id="ARBA00023157"/>
    </source>
</evidence>
<evidence type="ECO:0000256" key="4">
    <source>
        <dbReference type="ARBA" id="ARBA00022679"/>
    </source>
</evidence>
<dbReference type="SUPFAM" id="SSF56112">
    <property type="entry name" value="Protein kinase-like (PK-like)"/>
    <property type="match status" value="1"/>
</dbReference>
<comment type="catalytic activity">
    <reaction evidence="16">
        <text>L-tyrosyl-[protein] + ATP = O-phospho-L-tyrosyl-[protein] + ADP + H(+)</text>
        <dbReference type="Rhea" id="RHEA:10596"/>
        <dbReference type="Rhea" id="RHEA-COMP:10136"/>
        <dbReference type="Rhea" id="RHEA-COMP:20101"/>
        <dbReference type="ChEBI" id="CHEBI:15378"/>
        <dbReference type="ChEBI" id="CHEBI:30616"/>
        <dbReference type="ChEBI" id="CHEBI:46858"/>
        <dbReference type="ChEBI" id="CHEBI:61978"/>
        <dbReference type="ChEBI" id="CHEBI:456216"/>
        <dbReference type="EC" id="2.7.10.1"/>
    </reaction>
</comment>
<dbReference type="PROSITE" id="PS00107">
    <property type="entry name" value="PROTEIN_KINASE_ATP"/>
    <property type="match status" value="1"/>
</dbReference>
<feature type="domain" description="Ig-like" evidence="25">
    <location>
        <begin position="573"/>
        <end position="662"/>
    </location>
</feature>
<evidence type="ECO:0000256" key="7">
    <source>
        <dbReference type="ARBA" id="ARBA00022777"/>
    </source>
</evidence>
<keyword evidence="19" id="KW-0460">Magnesium</keyword>
<feature type="binding site" evidence="19">
    <location>
        <position position="1030"/>
    </location>
    <ligand>
        <name>Mg(2+)</name>
        <dbReference type="ChEBI" id="CHEBI:18420"/>
    </ligand>
</feature>
<dbReference type="SMART" id="SM00409">
    <property type="entry name" value="IG"/>
    <property type="match status" value="5"/>
</dbReference>
<dbReference type="PROSITE" id="PS50011">
    <property type="entry name" value="PROTEIN_KINASE_DOM"/>
    <property type="match status" value="1"/>
</dbReference>
<evidence type="ECO:0000256" key="23">
    <source>
        <dbReference type="SAM" id="SignalP"/>
    </source>
</evidence>
<keyword evidence="3" id="KW-1003">Cell membrane</keyword>
<feature type="binding site" evidence="18">
    <location>
        <position position="1029"/>
    </location>
    <ligand>
        <name>ATP</name>
        <dbReference type="ChEBI" id="CHEBI:30616"/>
    </ligand>
</feature>
<dbReference type="InterPro" id="IPR008266">
    <property type="entry name" value="Tyr_kinase_AS"/>
</dbReference>
<dbReference type="PANTHER" id="PTHR24416">
    <property type="entry name" value="TYROSINE-PROTEIN KINASE RECEPTOR"/>
    <property type="match status" value="1"/>
</dbReference>
<comment type="subcellular location">
    <subcellularLocation>
        <location evidence="1">Cell membrane</location>
        <topology evidence="1">Single-pass membrane protein</topology>
    </subcellularLocation>
</comment>
<dbReference type="FunFam" id="1.10.510.10:FF:000554">
    <property type="entry name" value="Predicted protein"/>
    <property type="match status" value="1"/>
</dbReference>
<dbReference type="FunFam" id="3.30.200.20:FF:000586">
    <property type="entry name" value="Receptor protein-tyrosine kinase"/>
    <property type="match status" value="1"/>
</dbReference>
<dbReference type="GO" id="GO:0043235">
    <property type="term" value="C:receptor complex"/>
    <property type="evidence" value="ECO:0007669"/>
    <property type="project" value="TreeGrafter"/>
</dbReference>
<dbReference type="PIRSF" id="PIRSF000615">
    <property type="entry name" value="TyrPK_CSF1-R"/>
    <property type="match status" value="1"/>
</dbReference>
<keyword evidence="4" id="KW-0808">Transferase</keyword>
<dbReference type="InterPro" id="IPR003599">
    <property type="entry name" value="Ig_sub"/>
</dbReference>
<dbReference type="GO" id="GO:0005886">
    <property type="term" value="C:plasma membrane"/>
    <property type="evidence" value="ECO:0007669"/>
    <property type="project" value="UniProtKB-SubCell"/>
</dbReference>
<evidence type="ECO:0000256" key="20">
    <source>
        <dbReference type="PROSITE-ProRule" id="PRU10141"/>
    </source>
</evidence>
<dbReference type="Pfam" id="PF13927">
    <property type="entry name" value="Ig_3"/>
    <property type="match status" value="1"/>
</dbReference>
<proteinExistence type="predicted"/>
<keyword evidence="11" id="KW-0829">Tyrosine-protein kinase</keyword>
<keyword evidence="19" id="KW-0479">Metal-binding</keyword>
<dbReference type="InterPro" id="IPR011009">
    <property type="entry name" value="Kinase-like_dom_sf"/>
</dbReference>
<keyword evidence="12" id="KW-1015">Disulfide bond</keyword>
<evidence type="ECO:0000256" key="2">
    <source>
        <dbReference type="ARBA" id="ARBA00011902"/>
    </source>
</evidence>
<evidence type="ECO:0000256" key="15">
    <source>
        <dbReference type="ARBA" id="ARBA00023319"/>
    </source>
</evidence>
<dbReference type="InterPro" id="IPR036179">
    <property type="entry name" value="Ig-like_dom_sf"/>
</dbReference>
<dbReference type="InterPro" id="IPR013098">
    <property type="entry name" value="Ig_I-set"/>
</dbReference>
<dbReference type="InterPro" id="IPR003598">
    <property type="entry name" value="Ig_sub2"/>
</dbReference>
<feature type="active site" description="Proton acceptor" evidence="17">
    <location>
        <position position="1025"/>
    </location>
</feature>
<evidence type="ECO:0000256" key="21">
    <source>
        <dbReference type="SAM" id="MobiDB-lite"/>
    </source>
</evidence>
<keyword evidence="7" id="KW-0418">Kinase</keyword>
<dbReference type="GO" id="GO:0007169">
    <property type="term" value="P:cell surface receptor protein tyrosine kinase signaling pathway"/>
    <property type="evidence" value="ECO:0007669"/>
    <property type="project" value="TreeGrafter"/>
</dbReference>
<dbReference type="PANTHER" id="PTHR24416:SF602">
    <property type="entry name" value="PROTEIN VER-1-RELATED"/>
    <property type="match status" value="1"/>
</dbReference>
<evidence type="ECO:0000259" key="25">
    <source>
        <dbReference type="PROSITE" id="PS50835"/>
    </source>
</evidence>
<dbReference type="SMART" id="SM00408">
    <property type="entry name" value="IGc2"/>
    <property type="match status" value="2"/>
</dbReference>
<feature type="chain" id="PRO_5025443197" description="receptor protein-tyrosine kinase" evidence="23">
    <location>
        <begin position="18"/>
        <end position="1223"/>
    </location>
</feature>
<feature type="domain" description="Protein kinase" evidence="24">
    <location>
        <begin position="842"/>
        <end position="1160"/>
    </location>
</feature>
<evidence type="ECO:0000256" key="14">
    <source>
        <dbReference type="ARBA" id="ARBA00023180"/>
    </source>
</evidence>
<dbReference type="PROSITE" id="PS00109">
    <property type="entry name" value="PROTEIN_KINASE_TYR"/>
    <property type="match status" value="1"/>
</dbReference>
<evidence type="ECO:0000256" key="8">
    <source>
        <dbReference type="ARBA" id="ARBA00022840"/>
    </source>
</evidence>
<sequence length="1223" mass="139645">MMRVLLAVLLLVYAIVAFQPPTIDVNDHLVQDHASIGRFVELMEHDTLVLKCHGRFDDLKYTFPNLNEHRGYNESGFEDRVEETIDEAFGDTMLTINDVRESDTGTYSCISMEHPSLNDTLHVFVYGSRVFLPLTSVMIMYNEGEVMMPCKTTKFVDKNDIELYANEVLVKAASKNYDQRYGYKITKKLYDVKPIQGVKFECRHKKEPRQEVDYIISENVRSSNTDNDFNFYWSNGHEWPYVGYNYTLICNLAYNGTQEFKAYENNLHIECPQCSNVAGSHVYVERNKKANENRLVAKLHIAHLELEDTGSYKCIWKNEYTDDKFIEYHLSNISPTRSQIKILERSPQILRIKEGRSTALSAKFAVFPADEESYTATWSRMYNSSIKDGPQSETIITDEKRTISAEDLKNGVFTETLNLSSGSVTTSMSGTYRLSISHINSSHSVQWEVAIENDEPDVQITVREPSSFIVFNQQFYPPDTHLHIDCISISIPPADVVFERKDTETGEFQAIDSSLLIEVGGTYEKGFIWNMTLTEDVELRCVSEKHGKKHITKKSIIVADEALKVNSKITKSKKATKSEEEDNAIYEGDHVRLTCVVPTGAVDWDVSWRFEGNDLPSSETKVKGHSKHVTLQIEDITTSSSGKYFCVVKKGGSEELLETVVKVESISKPHHTDADSQSIVAVNYDETFVINCNMAGKPAAEFTWFKNGNPYTHGEQIGSLLKVTRARAEDDGQFHCLATNRAGATSNYIEVKVDGVPKGSSFLYWFFVFIVFLAVVAICFLVYKVSSWKKLAKQKDITLNELYNMIEHNAGPLPEEMKALPIEERTYYLPYNTNYEIDPVNLELLEPLGSGHFGVVKKGYLQMADPKSQIEYKTRLPVAVKSSTNPYNVELQRMMAEELKIMCAIPKHPNVLALVGAVTANMRKGQLFIVTEYIDGGSLKDYLFNHRAFFKNELVEDEEIPVDDSYMVPNSVKKKKYKFEDDSEASEQLLSGETNYLCTSDLLSIGLQIANGMEWLANVPCVHRDLACRNVLITKTKIVRIADFGLAKRHTNKNYYRTKKSKDTPLPVRWLPEESFDLFKFNEKSDVWSFGICLYEIFTLGGTPYPGMDNLAVVKFVREGHRNTQPEYCHDDIFELMKKCWQESPKDRPTFSECIQHFKNHMEGCASSLIDRIDNMLHMEREEQLKLEEWTQKSRPDIPGARFKKSPKKQAAEERYLIVESHA</sequence>
<dbReference type="GO" id="GO:0046872">
    <property type="term" value="F:metal ion binding"/>
    <property type="evidence" value="ECO:0007669"/>
    <property type="project" value="UniProtKB-KW"/>
</dbReference>
<protein>
    <recommendedName>
        <fullName evidence="2">receptor protein-tyrosine kinase</fullName>
        <ecNumber evidence="2">2.7.10.1</ecNumber>
    </recommendedName>
</protein>
<evidence type="ECO:0000256" key="18">
    <source>
        <dbReference type="PIRSR" id="PIRSR000615-2"/>
    </source>
</evidence>
<dbReference type="GO" id="GO:0005524">
    <property type="term" value="F:ATP binding"/>
    <property type="evidence" value="ECO:0007669"/>
    <property type="project" value="UniProtKB-UniRule"/>
</dbReference>
<dbReference type="Pfam" id="PF07679">
    <property type="entry name" value="I-set"/>
    <property type="match status" value="1"/>
</dbReference>
<dbReference type="GO" id="GO:0004714">
    <property type="term" value="F:transmembrane receptor protein tyrosine kinase activity"/>
    <property type="evidence" value="ECO:0007669"/>
    <property type="project" value="UniProtKB-EC"/>
</dbReference>
<keyword evidence="9 22" id="KW-1133">Transmembrane helix</keyword>
<dbReference type="EMBL" id="WUAV01000006">
    <property type="protein sequence ID" value="KAF1747225.1"/>
    <property type="molecule type" value="Genomic_DNA"/>
</dbReference>
<keyword evidence="5 22" id="KW-0812">Transmembrane</keyword>
<evidence type="ECO:0000256" key="10">
    <source>
        <dbReference type="ARBA" id="ARBA00023136"/>
    </source>
</evidence>
<keyword evidence="8 18" id="KW-0067">ATP-binding</keyword>
<feature type="binding site" evidence="18">
    <location>
        <begin position="849"/>
        <end position="856"/>
    </location>
    <ligand>
        <name>ATP</name>
        <dbReference type="ChEBI" id="CHEBI:30616"/>
    </ligand>
</feature>
<feature type="binding site" evidence="19">
    <location>
        <position position="1043"/>
    </location>
    <ligand>
        <name>Mg(2+)</name>
        <dbReference type="ChEBI" id="CHEBI:18420"/>
    </ligand>
</feature>
<gene>
    <name evidence="26" type="ORF">GCK72_023687</name>
</gene>
<feature type="signal peptide" evidence="23">
    <location>
        <begin position="1"/>
        <end position="17"/>
    </location>
</feature>
<dbReference type="GO" id="GO:0045138">
    <property type="term" value="P:nematode male tail tip morphogenesis"/>
    <property type="evidence" value="ECO:0007669"/>
    <property type="project" value="UniProtKB-ARBA"/>
</dbReference>
<dbReference type="EC" id="2.7.10.1" evidence="2"/>
<dbReference type="SUPFAM" id="SSF48726">
    <property type="entry name" value="Immunoglobulin"/>
    <property type="match status" value="3"/>
</dbReference>
<dbReference type="InterPro" id="IPR013783">
    <property type="entry name" value="Ig-like_fold"/>
</dbReference>
<evidence type="ECO:0000256" key="19">
    <source>
        <dbReference type="PIRSR" id="PIRSR000615-3"/>
    </source>
</evidence>
<name>A0A6A5FXH6_CAERE</name>
<evidence type="ECO:0000313" key="27">
    <source>
        <dbReference type="Proteomes" id="UP000483820"/>
    </source>
</evidence>
<dbReference type="PROSITE" id="PS50835">
    <property type="entry name" value="IG_LIKE"/>
    <property type="match status" value="2"/>
</dbReference>
<evidence type="ECO:0000256" key="22">
    <source>
        <dbReference type="SAM" id="Phobius"/>
    </source>
</evidence>
<dbReference type="InterPro" id="IPR000719">
    <property type="entry name" value="Prot_kinase_dom"/>
</dbReference>